<evidence type="ECO:0000259" key="2">
    <source>
        <dbReference type="PROSITE" id="PS50168"/>
    </source>
</evidence>
<dbReference type="GeneID" id="105441631"/>
<protein>
    <recommendedName>
        <fullName evidence="2">DED domain-containing protein</fullName>
    </recommendedName>
</protein>
<dbReference type="KEGG" id="spu:105441631"/>
<dbReference type="EnsemblMetazoa" id="XM_011672932">
    <property type="protein sequence ID" value="XP_011671234"/>
    <property type="gene ID" value="LOC105441631"/>
</dbReference>
<dbReference type="Pfam" id="PF01335">
    <property type="entry name" value="DED"/>
    <property type="match status" value="1"/>
</dbReference>
<organism evidence="3 4">
    <name type="scientific">Strongylocentrotus purpuratus</name>
    <name type="common">Purple sea urchin</name>
    <dbReference type="NCBI Taxonomy" id="7668"/>
    <lineage>
        <taxon>Eukaryota</taxon>
        <taxon>Metazoa</taxon>
        <taxon>Echinodermata</taxon>
        <taxon>Eleutherozoa</taxon>
        <taxon>Echinozoa</taxon>
        <taxon>Echinoidea</taxon>
        <taxon>Euechinoidea</taxon>
        <taxon>Echinacea</taxon>
        <taxon>Camarodonta</taxon>
        <taxon>Echinidea</taxon>
        <taxon>Strongylocentrotidae</taxon>
        <taxon>Strongylocentrotus</taxon>
    </lineage>
</organism>
<reference evidence="3" key="2">
    <citation type="submission" date="2021-01" db="UniProtKB">
        <authorList>
            <consortium name="EnsemblMetazoa"/>
        </authorList>
    </citation>
    <scope>IDENTIFICATION</scope>
</reference>
<dbReference type="RefSeq" id="XP_011671234.1">
    <property type="nucleotide sequence ID" value="XM_011672932.2"/>
</dbReference>
<name>A0A7M7HNN8_STRPU</name>
<proteinExistence type="predicted"/>
<dbReference type="OrthoDB" id="100767at2759"/>
<dbReference type="InterPro" id="IPR011029">
    <property type="entry name" value="DEATH-like_dom_sf"/>
</dbReference>
<dbReference type="InParanoid" id="A0A7M7HNN8"/>
<sequence>MIVSSQSGNGTLAHSSSVLLRPQHSVRNNLRSLLYSVAEGLNSEDLNKILFLTSDIIKSKPVKERIKSQGSSLDLLEVLLERDALDENNINVLFDLLSKIRRFDVLRKARTRWDQLKKQVNPDDQHAPCLVSSCHDGSDPSEPQHLSRPVRELANDGIVERRRLQFEEGLNKDYRPRGGYRGQHPTATDIDWNDEEVQELMKELFRPRSTPVNRNDGTREYHARCRYSPKAWRDFLTKSIAAGSYYCPTDEAMLSAHNLLLHDDGIIDPIGVSKLEFVNSPELVEDAMGTYL</sequence>
<evidence type="ECO:0000256" key="1">
    <source>
        <dbReference type="SAM" id="MobiDB-lite"/>
    </source>
</evidence>
<dbReference type="Proteomes" id="UP000007110">
    <property type="component" value="Unassembled WGS sequence"/>
</dbReference>
<dbReference type="GO" id="GO:0042981">
    <property type="term" value="P:regulation of apoptotic process"/>
    <property type="evidence" value="ECO:0007669"/>
    <property type="project" value="InterPro"/>
</dbReference>
<dbReference type="Gene3D" id="1.10.533.10">
    <property type="entry name" value="Death Domain, Fas"/>
    <property type="match status" value="1"/>
</dbReference>
<dbReference type="SUPFAM" id="SSF47986">
    <property type="entry name" value="DEATH domain"/>
    <property type="match status" value="1"/>
</dbReference>
<dbReference type="PROSITE" id="PS50168">
    <property type="entry name" value="DED"/>
    <property type="match status" value="1"/>
</dbReference>
<feature type="region of interest" description="Disordered" evidence="1">
    <location>
        <begin position="132"/>
        <end position="152"/>
    </location>
</feature>
<feature type="domain" description="DED" evidence="2">
    <location>
        <begin position="29"/>
        <end position="111"/>
    </location>
</feature>
<evidence type="ECO:0000313" key="3">
    <source>
        <dbReference type="EnsemblMetazoa" id="XP_011671234"/>
    </source>
</evidence>
<dbReference type="SMART" id="SM00031">
    <property type="entry name" value="DED"/>
    <property type="match status" value="1"/>
</dbReference>
<dbReference type="InterPro" id="IPR001875">
    <property type="entry name" value="DED_dom"/>
</dbReference>
<evidence type="ECO:0000313" key="4">
    <source>
        <dbReference type="Proteomes" id="UP000007110"/>
    </source>
</evidence>
<reference evidence="4" key="1">
    <citation type="submission" date="2015-02" db="EMBL/GenBank/DDBJ databases">
        <title>Genome sequencing for Strongylocentrotus purpuratus.</title>
        <authorList>
            <person name="Murali S."/>
            <person name="Liu Y."/>
            <person name="Vee V."/>
            <person name="English A."/>
            <person name="Wang M."/>
            <person name="Skinner E."/>
            <person name="Han Y."/>
            <person name="Muzny D.M."/>
            <person name="Worley K.C."/>
            <person name="Gibbs R.A."/>
        </authorList>
    </citation>
    <scope>NUCLEOTIDE SEQUENCE</scope>
</reference>
<accession>A0A7M7HNN8</accession>
<dbReference type="AlphaFoldDB" id="A0A7M7HNN8"/>
<keyword evidence="4" id="KW-1185">Reference proteome</keyword>
<dbReference type="OMA" id="AGSYYCP"/>